<organism evidence="6 7">
    <name type="scientific">Domibacillus enclensis</name>
    <dbReference type="NCBI Taxonomy" id="1017273"/>
    <lineage>
        <taxon>Bacteria</taxon>
        <taxon>Bacillati</taxon>
        <taxon>Bacillota</taxon>
        <taxon>Bacilli</taxon>
        <taxon>Bacillales</taxon>
        <taxon>Bacillaceae</taxon>
        <taxon>Domibacillus</taxon>
    </lineage>
</organism>
<gene>
    <name evidence="5" type="ORF">B1B05_17215</name>
    <name evidence="6" type="ORF">SAMN05443094_11139</name>
</gene>
<feature type="domain" description="HTH lacI-type" evidence="4">
    <location>
        <begin position="2"/>
        <end position="56"/>
    </location>
</feature>
<evidence type="ECO:0000313" key="6">
    <source>
        <dbReference type="EMBL" id="SIR57842.1"/>
    </source>
</evidence>
<evidence type="ECO:0000256" key="1">
    <source>
        <dbReference type="ARBA" id="ARBA00023015"/>
    </source>
</evidence>
<dbReference type="GO" id="GO:0000976">
    <property type="term" value="F:transcription cis-regulatory region binding"/>
    <property type="evidence" value="ECO:0007669"/>
    <property type="project" value="TreeGrafter"/>
</dbReference>
<dbReference type="SMART" id="SM00354">
    <property type="entry name" value="HTH_LACI"/>
    <property type="match status" value="1"/>
</dbReference>
<sequence>MRTIKDVAHELGLSVSTVSRALNDKPDIKKETREKVLEAMKRLNYSPNANARSLIQKKSNMIGLMLSDITDPFFSEVALGVEDVFSKVGYQIIYGNTFLDLDKEKQFLSNLLERKIDGLIMKPGKLDAELMSLVERLEVPVVLLRKLDENEKHLNISTIDVDHYMAAYKAVEYLINIGHQNIGFIGMSKDVNEEEERLNGFSDCLRDHSLEHSVDNVVISGTGIKHGGTGIQRLMEKKPKITAVFAANDLLAIGALEWLAKNNYRVPEEVSVIGFEDLEISSLHWINLTTVKLPRKKIGTQSAEMLMHMLSSENFEKKEVELDTQLIIRKSSGNKQINS</sequence>
<evidence type="ECO:0000313" key="5">
    <source>
        <dbReference type="EMBL" id="OXS74214.1"/>
    </source>
</evidence>
<dbReference type="EMBL" id="MWSK01000011">
    <property type="protein sequence ID" value="OXS74214.1"/>
    <property type="molecule type" value="Genomic_DNA"/>
</dbReference>
<evidence type="ECO:0000256" key="3">
    <source>
        <dbReference type="ARBA" id="ARBA00023163"/>
    </source>
</evidence>
<dbReference type="PANTHER" id="PTHR30146:SF109">
    <property type="entry name" value="HTH-TYPE TRANSCRIPTIONAL REGULATOR GALS"/>
    <property type="match status" value="1"/>
</dbReference>
<keyword evidence="1" id="KW-0805">Transcription regulation</keyword>
<dbReference type="InterPro" id="IPR028082">
    <property type="entry name" value="Peripla_BP_I"/>
</dbReference>
<keyword evidence="8" id="KW-1185">Reference proteome</keyword>
<name>A0A1N7C2Q1_9BACI</name>
<dbReference type="InterPro" id="IPR000843">
    <property type="entry name" value="HTH_LacI"/>
</dbReference>
<dbReference type="Proteomes" id="UP000186385">
    <property type="component" value="Unassembled WGS sequence"/>
</dbReference>
<dbReference type="Proteomes" id="UP000215545">
    <property type="component" value="Unassembled WGS sequence"/>
</dbReference>
<reference evidence="8" key="2">
    <citation type="submission" date="2017-03" db="EMBL/GenBank/DDBJ databases">
        <title>Bacillus sp. V-88(T) DSM27956, whole genome shotgun sequencing project.</title>
        <authorList>
            <person name="Dastager S.G."/>
            <person name="Neurgaonkar P.S."/>
            <person name="Dharne M.S."/>
        </authorList>
    </citation>
    <scope>NUCLEOTIDE SEQUENCE [LARGE SCALE GENOMIC DNA]</scope>
    <source>
        <strain evidence="8">DSM 25145</strain>
    </source>
</reference>
<evidence type="ECO:0000313" key="8">
    <source>
        <dbReference type="Proteomes" id="UP000215545"/>
    </source>
</evidence>
<dbReference type="InterPro" id="IPR010982">
    <property type="entry name" value="Lambda_DNA-bd_dom_sf"/>
</dbReference>
<keyword evidence="3" id="KW-0804">Transcription</keyword>
<dbReference type="SUPFAM" id="SSF53822">
    <property type="entry name" value="Periplasmic binding protein-like I"/>
    <property type="match status" value="1"/>
</dbReference>
<keyword evidence="2" id="KW-0238">DNA-binding</keyword>
<dbReference type="CDD" id="cd01392">
    <property type="entry name" value="HTH_LacI"/>
    <property type="match status" value="1"/>
</dbReference>
<evidence type="ECO:0000256" key="2">
    <source>
        <dbReference type="ARBA" id="ARBA00023125"/>
    </source>
</evidence>
<reference evidence="5" key="3">
    <citation type="submission" date="2017-03" db="EMBL/GenBank/DDBJ databases">
        <authorList>
            <person name="Dastager S.G."/>
            <person name="Neurgaonkar P.S."/>
            <person name="Dharne M.S."/>
        </authorList>
    </citation>
    <scope>NUCLEOTIDE SEQUENCE</scope>
    <source>
        <strain evidence="5">DSM 25145</strain>
    </source>
</reference>
<dbReference type="AlphaFoldDB" id="A0A1N7C2Q1"/>
<protein>
    <submittedName>
        <fullName evidence="5">LacI family transcriptional regulator</fullName>
    </submittedName>
    <submittedName>
        <fullName evidence="6">Transcriptional regulator, LacI family</fullName>
    </submittedName>
</protein>
<dbReference type="Pfam" id="PF13377">
    <property type="entry name" value="Peripla_BP_3"/>
    <property type="match status" value="1"/>
</dbReference>
<dbReference type="PROSITE" id="PS50932">
    <property type="entry name" value="HTH_LACI_2"/>
    <property type="match status" value="1"/>
</dbReference>
<evidence type="ECO:0000259" key="4">
    <source>
        <dbReference type="PROSITE" id="PS50932"/>
    </source>
</evidence>
<dbReference type="PANTHER" id="PTHR30146">
    <property type="entry name" value="LACI-RELATED TRANSCRIPTIONAL REPRESSOR"/>
    <property type="match status" value="1"/>
</dbReference>
<reference evidence="6 7" key="1">
    <citation type="submission" date="2017-01" db="EMBL/GenBank/DDBJ databases">
        <authorList>
            <person name="Mah S.A."/>
            <person name="Swanson W.J."/>
            <person name="Moy G.W."/>
            <person name="Vacquier V.D."/>
        </authorList>
    </citation>
    <scope>NUCLEOTIDE SEQUENCE [LARGE SCALE GENOMIC DNA]</scope>
    <source>
        <strain evidence="6 7">NIO-1016</strain>
    </source>
</reference>
<dbReference type="EMBL" id="FTLX01000011">
    <property type="protein sequence ID" value="SIR57842.1"/>
    <property type="molecule type" value="Genomic_DNA"/>
</dbReference>
<dbReference type="SUPFAM" id="SSF47413">
    <property type="entry name" value="lambda repressor-like DNA-binding domains"/>
    <property type="match status" value="1"/>
</dbReference>
<dbReference type="Gene3D" id="1.10.260.40">
    <property type="entry name" value="lambda repressor-like DNA-binding domains"/>
    <property type="match status" value="1"/>
</dbReference>
<dbReference type="Gene3D" id="3.40.50.2300">
    <property type="match status" value="2"/>
</dbReference>
<dbReference type="InterPro" id="IPR046335">
    <property type="entry name" value="LacI/GalR-like_sensor"/>
</dbReference>
<proteinExistence type="predicted"/>
<accession>A0A1N7C2Q1</accession>
<dbReference type="Pfam" id="PF00356">
    <property type="entry name" value="LacI"/>
    <property type="match status" value="1"/>
</dbReference>
<dbReference type="RefSeq" id="WP_045850757.1">
    <property type="nucleotide sequence ID" value="NZ_FTLX01000011.1"/>
</dbReference>
<dbReference type="CDD" id="cd06267">
    <property type="entry name" value="PBP1_LacI_sugar_binding-like"/>
    <property type="match status" value="1"/>
</dbReference>
<dbReference type="STRING" id="1017273.SAMN05443094_11139"/>
<dbReference type="GO" id="GO:0003700">
    <property type="term" value="F:DNA-binding transcription factor activity"/>
    <property type="evidence" value="ECO:0007669"/>
    <property type="project" value="TreeGrafter"/>
</dbReference>
<dbReference type="OrthoDB" id="9775106at2"/>
<evidence type="ECO:0000313" key="7">
    <source>
        <dbReference type="Proteomes" id="UP000186385"/>
    </source>
</evidence>